<protein>
    <submittedName>
        <fullName evidence="2">Uncharacterized protein</fullName>
    </submittedName>
</protein>
<keyword evidence="3" id="KW-1185">Reference proteome</keyword>
<gene>
    <name evidence="2" type="ORF">IT774_03855</name>
</gene>
<evidence type="ECO:0000256" key="1">
    <source>
        <dbReference type="SAM" id="Phobius"/>
    </source>
</evidence>
<dbReference type="Proteomes" id="UP000595095">
    <property type="component" value="Chromosome"/>
</dbReference>
<evidence type="ECO:0000313" key="3">
    <source>
        <dbReference type="Proteomes" id="UP000595095"/>
    </source>
</evidence>
<keyword evidence="1" id="KW-0812">Transmembrane</keyword>
<keyword evidence="1" id="KW-1133">Transmembrane helix</keyword>
<feature type="transmembrane region" description="Helical" evidence="1">
    <location>
        <begin position="168"/>
        <end position="186"/>
    </location>
</feature>
<name>A0A7S9DYJ8_9ALTE</name>
<proteinExistence type="predicted"/>
<dbReference type="AlphaFoldDB" id="A0A7S9DYJ8"/>
<keyword evidence="1" id="KW-0472">Membrane</keyword>
<reference evidence="2 3" key="1">
    <citation type="submission" date="2020-11" db="EMBL/GenBank/DDBJ databases">
        <title>Complete genome sequence for Salinimonas sp. strain G2-b.</title>
        <authorList>
            <person name="Park S.-J."/>
        </authorList>
    </citation>
    <scope>NUCLEOTIDE SEQUENCE [LARGE SCALE GENOMIC DNA]</scope>
    <source>
        <strain evidence="2 3">G2-b</strain>
    </source>
</reference>
<sequence>MLLLQFFTILVFCLIHTQAGRLRFLDAIPRSRWLSFAGGVSVAYVFIQVFPEMAEVQEAFSDHDGLLIALEHQAYLIALIGLCLFYGLEKLIKSARQNEQQAEHKRLTAFGVHLASFAIYNGLIGYLLVHREEPDLTGLLFYALAIGLHFLVNDFGLRKHHQQRYHHYGRWILACSIVVGWLIGLMTAIHELLIHGLFAFLAGSIILNVLKEELPDERKSRFLPFMGGVIVFAGLAYLQ</sequence>
<feature type="transmembrane region" description="Helical" evidence="1">
    <location>
        <begin position="66"/>
        <end position="86"/>
    </location>
</feature>
<feature type="transmembrane region" description="Helical" evidence="1">
    <location>
        <begin position="192"/>
        <end position="210"/>
    </location>
</feature>
<feature type="transmembrane region" description="Helical" evidence="1">
    <location>
        <begin position="222"/>
        <end position="238"/>
    </location>
</feature>
<organism evidence="2 3">
    <name type="scientific">Salinimonas marina</name>
    <dbReference type="NCBI Taxonomy" id="2785918"/>
    <lineage>
        <taxon>Bacteria</taxon>
        <taxon>Pseudomonadati</taxon>
        <taxon>Pseudomonadota</taxon>
        <taxon>Gammaproteobacteria</taxon>
        <taxon>Alteromonadales</taxon>
        <taxon>Alteromonadaceae</taxon>
        <taxon>Alteromonas/Salinimonas group</taxon>
        <taxon>Salinimonas</taxon>
    </lineage>
</organism>
<evidence type="ECO:0000313" key="2">
    <source>
        <dbReference type="EMBL" id="QPG06341.1"/>
    </source>
</evidence>
<accession>A0A7S9DYJ8</accession>
<feature type="transmembrane region" description="Helical" evidence="1">
    <location>
        <begin position="107"/>
        <end position="127"/>
    </location>
</feature>
<feature type="transmembrane region" description="Helical" evidence="1">
    <location>
        <begin position="139"/>
        <end position="156"/>
    </location>
</feature>
<dbReference type="KEGG" id="smaa:IT774_03855"/>
<dbReference type="EMBL" id="CP064795">
    <property type="protein sequence ID" value="QPG06341.1"/>
    <property type="molecule type" value="Genomic_DNA"/>
</dbReference>